<gene>
    <name evidence="2" type="ORF">C481_00345</name>
</gene>
<organism evidence="2 3">
    <name type="scientific">Natrialba asiatica (strain ATCC 700177 / DSM 12278 / JCM 9576 / FERM P-10747 / NBRC 102637 / 172P1)</name>
    <dbReference type="NCBI Taxonomy" id="29540"/>
    <lineage>
        <taxon>Archaea</taxon>
        <taxon>Methanobacteriati</taxon>
        <taxon>Methanobacteriota</taxon>
        <taxon>Stenosarchaea group</taxon>
        <taxon>Halobacteria</taxon>
        <taxon>Halobacteriales</taxon>
        <taxon>Natrialbaceae</taxon>
        <taxon>Natrialba</taxon>
    </lineage>
</organism>
<feature type="transmembrane region" description="Helical" evidence="1">
    <location>
        <begin position="12"/>
        <end position="34"/>
    </location>
</feature>
<sequence>MATVTLYDAMRIVHLMTAGVWAGWTVFMAAVVVPTARDGCFDPDGLTRLTGRFSLFSKVAPLIMFFTGMYMIGEGYASDTLLTSARGQLVLTMIGLWIALSILTNVPSRRLIDRIEAIGVEEAARNGWLSFALAGFVSLGLLVVGGLL</sequence>
<dbReference type="STRING" id="29540.C481_00345"/>
<evidence type="ECO:0000256" key="1">
    <source>
        <dbReference type="SAM" id="Phobius"/>
    </source>
</evidence>
<dbReference type="eggNOG" id="arCOG04581">
    <property type="taxonomic scope" value="Archaea"/>
</dbReference>
<dbReference type="OrthoDB" id="340884at2157"/>
<dbReference type="AlphaFoldDB" id="M0B5Z2"/>
<accession>M0B5Z2</accession>
<comment type="caution">
    <text evidence="2">The sequence shown here is derived from an EMBL/GenBank/DDBJ whole genome shotgun (WGS) entry which is preliminary data.</text>
</comment>
<dbReference type="PATRIC" id="fig|29540.5.peg.71"/>
<protein>
    <submittedName>
        <fullName evidence="2">Copper resistance protein d</fullName>
    </submittedName>
</protein>
<keyword evidence="1" id="KW-0812">Transmembrane</keyword>
<name>M0B5Z2_NATA1</name>
<feature type="transmembrane region" description="Helical" evidence="1">
    <location>
        <begin position="85"/>
        <end position="106"/>
    </location>
</feature>
<dbReference type="EMBL" id="AOIO01000003">
    <property type="protein sequence ID" value="ELZ05937.1"/>
    <property type="molecule type" value="Genomic_DNA"/>
</dbReference>
<dbReference type="RefSeq" id="WP_006106744.1">
    <property type="nucleotide sequence ID" value="NZ_AOIO01000003.1"/>
</dbReference>
<evidence type="ECO:0000313" key="3">
    <source>
        <dbReference type="Proteomes" id="UP000011554"/>
    </source>
</evidence>
<feature type="transmembrane region" description="Helical" evidence="1">
    <location>
        <begin position="127"/>
        <end position="147"/>
    </location>
</feature>
<evidence type="ECO:0000313" key="2">
    <source>
        <dbReference type="EMBL" id="ELZ05937.1"/>
    </source>
</evidence>
<keyword evidence="3" id="KW-1185">Reference proteome</keyword>
<keyword evidence="1" id="KW-1133">Transmembrane helix</keyword>
<feature type="transmembrane region" description="Helical" evidence="1">
    <location>
        <begin position="55"/>
        <end position="73"/>
    </location>
</feature>
<keyword evidence="1" id="KW-0472">Membrane</keyword>
<reference evidence="2 3" key="1">
    <citation type="journal article" date="2014" name="PLoS Genet.">
        <title>Phylogenetically driven sequencing of extremely halophilic archaea reveals strategies for static and dynamic osmo-response.</title>
        <authorList>
            <person name="Becker E.A."/>
            <person name="Seitzer P.M."/>
            <person name="Tritt A."/>
            <person name="Larsen D."/>
            <person name="Krusor M."/>
            <person name="Yao A.I."/>
            <person name="Wu D."/>
            <person name="Madern D."/>
            <person name="Eisen J.A."/>
            <person name="Darling A.E."/>
            <person name="Facciotti M.T."/>
        </authorList>
    </citation>
    <scope>NUCLEOTIDE SEQUENCE [LARGE SCALE GENOMIC DNA]</scope>
    <source>
        <strain evidence="2 3">DSM 12278</strain>
    </source>
</reference>
<proteinExistence type="predicted"/>
<dbReference type="Proteomes" id="UP000011554">
    <property type="component" value="Unassembled WGS sequence"/>
</dbReference>